<organism evidence="2 3">
    <name type="scientific">Floridaenema aerugineum BLCC-F46</name>
    <dbReference type="NCBI Taxonomy" id="3153654"/>
    <lineage>
        <taxon>Bacteria</taxon>
        <taxon>Bacillati</taxon>
        <taxon>Cyanobacteriota</taxon>
        <taxon>Cyanophyceae</taxon>
        <taxon>Oscillatoriophycideae</taxon>
        <taxon>Aerosakkonematales</taxon>
        <taxon>Aerosakkonemataceae</taxon>
        <taxon>Floridanema</taxon>
        <taxon>Floridanema aerugineum</taxon>
    </lineage>
</organism>
<evidence type="ECO:0000256" key="1">
    <source>
        <dbReference type="SAM" id="MobiDB-lite"/>
    </source>
</evidence>
<dbReference type="RefSeq" id="WP_413272064.1">
    <property type="nucleotide sequence ID" value="NZ_JBHFNQ010000146.1"/>
</dbReference>
<comment type="caution">
    <text evidence="2">The sequence shown here is derived from an EMBL/GenBank/DDBJ whole genome shotgun (WGS) entry which is preliminary data.</text>
</comment>
<feature type="compositionally biased region" description="Basic and acidic residues" evidence="1">
    <location>
        <begin position="121"/>
        <end position="133"/>
    </location>
</feature>
<feature type="compositionally biased region" description="Polar residues" evidence="1">
    <location>
        <begin position="8"/>
        <end position="19"/>
    </location>
</feature>
<keyword evidence="3" id="KW-1185">Reference proteome</keyword>
<dbReference type="EMBL" id="JBHFNQ010000146">
    <property type="protein sequence ID" value="MFB2879012.1"/>
    <property type="molecule type" value="Genomic_DNA"/>
</dbReference>
<evidence type="ECO:0000313" key="3">
    <source>
        <dbReference type="Proteomes" id="UP001576774"/>
    </source>
</evidence>
<sequence length="168" mass="17853">MFGFIKNILSSDKSDSTAPKTKKQKGYFLELDDSATPQTTNGSKPAETPKAEPAPVATTSPTKALETVTIIEPATAETKTETKPEPAKAETKPAKTSIKKAKPAPAEKPEPAPTPAPVAATKEKSQPEADKTFAPKYLLSTGSNGRRRPGANMSSYLDMARQVKTPNN</sequence>
<name>A0ABV4X9E3_9CYAN</name>
<feature type="compositionally biased region" description="Low complexity" evidence="1">
    <location>
        <begin position="44"/>
        <end position="59"/>
    </location>
</feature>
<accession>A0ABV4X9E3</accession>
<evidence type="ECO:0000313" key="2">
    <source>
        <dbReference type="EMBL" id="MFB2879012.1"/>
    </source>
</evidence>
<gene>
    <name evidence="2" type="ORF">ACE1CC_19340</name>
</gene>
<protein>
    <submittedName>
        <fullName evidence="2">Uncharacterized protein</fullName>
    </submittedName>
</protein>
<reference evidence="2 3" key="1">
    <citation type="submission" date="2024-09" db="EMBL/GenBank/DDBJ databases">
        <title>Floridaenema gen nov. (Aerosakkonemataceae, Aerosakkonematales ord. nov., Cyanobacteria) from benthic tropical and subtropical fresh waters, with the description of four new species.</title>
        <authorList>
            <person name="Moretto J.A."/>
            <person name="Berthold D.E."/>
            <person name="Lefler F.W."/>
            <person name="Huang I.-S."/>
            <person name="Laughinghouse H. IV."/>
        </authorList>
    </citation>
    <scope>NUCLEOTIDE SEQUENCE [LARGE SCALE GENOMIC DNA]</scope>
    <source>
        <strain evidence="2 3">BLCC-F46</strain>
    </source>
</reference>
<proteinExistence type="predicted"/>
<feature type="compositionally biased region" description="Basic and acidic residues" evidence="1">
    <location>
        <begin position="78"/>
        <end position="93"/>
    </location>
</feature>
<feature type="region of interest" description="Disordered" evidence="1">
    <location>
        <begin position="1"/>
        <end position="168"/>
    </location>
</feature>
<dbReference type="Proteomes" id="UP001576774">
    <property type="component" value="Unassembled WGS sequence"/>
</dbReference>